<dbReference type="AlphaFoldDB" id="A0A4R1G080"/>
<sequence length="165" mass="18812">MGEDRPYSEIELRRLAKQQRSPEFRAWQEREAEDLAELISVVPCLADLDDPWTDAGLSAIEDAALARFPHIGEEATPEEMAYLALCARGIGHIYLRTMGEGHWVWVKLYESVPIGPAIELPGHTFWTDPGLSIRKIILYRNAGELVRERDRLIAWTREAAKRSMV</sequence>
<protein>
    <recommendedName>
        <fullName evidence="3">DUF3806 domain-containing protein</fullName>
    </recommendedName>
</protein>
<evidence type="ECO:0000313" key="2">
    <source>
        <dbReference type="Proteomes" id="UP000294856"/>
    </source>
</evidence>
<dbReference type="OrthoDB" id="4553508at2"/>
<proteinExistence type="predicted"/>
<dbReference type="Proteomes" id="UP000294856">
    <property type="component" value="Unassembled WGS sequence"/>
</dbReference>
<reference evidence="1 2" key="1">
    <citation type="submission" date="2019-03" db="EMBL/GenBank/DDBJ databases">
        <title>Genomic Encyclopedia of Type Strains, Phase IV (KMG-IV): sequencing the most valuable type-strain genomes for metagenomic binning, comparative biology and taxonomic classification.</title>
        <authorList>
            <person name="Goeker M."/>
        </authorList>
    </citation>
    <scope>NUCLEOTIDE SEQUENCE [LARGE SCALE GENOMIC DNA]</scope>
    <source>
        <strain evidence="1 2">DSM 44684</strain>
    </source>
</reference>
<evidence type="ECO:0008006" key="3">
    <source>
        <dbReference type="Google" id="ProtNLM"/>
    </source>
</evidence>
<accession>A0A4R1G080</accession>
<dbReference type="RefSeq" id="WP_067455912.1">
    <property type="nucleotide sequence ID" value="NZ_SMFR01000001.1"/>
</dbReference>
<keyword evidence="2" id="KW-1185">Reference proteome</keyword>
<gene>
    <name evidence="1" type="ORF">DFR71_2023</name>
</gene>
<evidence type="ECO:0000313" key="1">
    <source>
        <dbReference type="EMBL" id="TCK01004.1"/>
    </source>
</evidence>
<name>A0A4R1G080_9NOCA</name>
<dbReference type="EMBL" id="SMFR01000001">
    <property type="protein sequence ID" value="TCK01004.1"/>
    <property type="molecule type" value="Genomic_DNA"/>
</dbReference>
<organism evidence="1 2">
    <name type="scientific">Nocardia alba</name>
    <dbReference type="NCBI Taxonomy" id="225051"/>
    <lineage>
        <taxon>Bacteria</taxon>
        <taxon>Bacillati</taxon>
        <taxon>Actinomycetota</taxon>
        <taxon>Actinomycetes</taxon>
        <taxon>Mycobacteriales</taxon>
        <taxon>Nocardiaceae</taxon>
        <taxon>Nocardia</taxon>
    </lineage>
</organism>
<comment type="caution">
    <text evidence="1">The sequence shown here is derived from an EMBL/GenBank/DDBJ whole genome shotgun (WGS) entry which is preliminary data.</text>
</comment>